<dbReference type="InterPro" id="IPR014718">
    <property type="entry name" value="GH-type_carb-bd"/>
</dbReference>
<accession>A0A4R3KG63</accession>
<dbReference type="InterPro" id="IPR027839">
    <property type="entry name" value="DUF4432"/>
</dbReference>
<dbReference type="GO" id="GO:0030246">
    <property type="term" value="F:carbohydrate binding"/>
    <property type="evidence" value="ECO:0007669"/>
    <property type="project" value="InterPro"/>
</dbReference>
<organism evidence="1 2">
    <name type="scientific">Muricomes intestini</name>
    <dbReference type="NCBI Taxonomy" id="1796634"/>
    <lineage>
        <taxon>Bacteria</taxon>
        <taxon>Bacillati</taxon>
        <taxon>Bacillota</taxon>
        <taxon>Clostridia</taxon>
        <taxon>Lachnospirales</taxon>
        <taxon>Lachnospiraceae</taxon>
        <taxon>Muricomes</taxon>
    </lineage>
</organism>
<dbReference type="EMBL" id="SLZZ01000003">
    <property type="protein sequence ID" value="TCS81641.1"/>
    <property type="molecule type" value="Genomic_DNA"/>
</dbReference>
<dbReference type="Pfam" id="PF14486">
    <property type="entry name" value="DUF4432"/>
    <property type="match status" value="1"/>
</dbReference>
<reference evidence="1 2" key="1">
    <citation type="submission" date="2019-03" db="EMBL/GenBank/DDBJ databases">
        <title>Genomic Encyclopedia of Type Strains, Phase IV (KMG-IV): sequencing the most valuable type-strain genomes for metagenomic binning, comparative biology and taxonomic classification.</title>
        <authorList>
            <person name="Goeker M."/>
        </authorList>
    </citation>
    <scope>NUCLEOTIDE SEQUENCE [LARGE SCALE GENOMIC DNA]</scope>
    <source>
        <strain evidence="1 2">DSM 29489</strain>
    </source>
</reference>
<dbReference type="OrthoDB" id="9791280at2"/>
<sequence length="347" mass="39096">MNYWKEKKYIGNSEQLFRVNRVKFQDGKADGVSMIEVQNRSGMQFSVNVSRGMDIPYLNFCGENIGYISPCGIVGPQYFDDKGLGFLKSFTAGFLTTCGLKLAGAPCKYGGKEYGLHGNVSHTPAEHVKYGIIEENDGAYAEIFGTVKDAVIFGEKIRLDRKIRCNYKEKKFTIHDKVTNEGYKRVHHMILYHCNIGYPILSPYSEVYIPSSEIIPRNDHSKQGIANCRKVEETDPDYEEMCFYHKLIPDNENCASVAVYNPKLDLGVALKVHLDTLDHFVQWKMMGAGDYVMGLEPGNTTIDGIEDAIKNGSMKYLEPEESVNHEIEVQMIQGKEAFYKLKGGSQG</sequence>
<proteinExistence type="predicted"/>
<gene>
    <name evidence="1" type="ORF">EDD59_10357</name>
</gene>
<dbReference type="RefSeq" id="WP_132378901.1">
    <property type="nucleotide sequence ID" value="NZ_DAIQXH010000012.1"/>
</dbReference>
<evidence type="ECO:0000313" key="2">
    <source>
        <dbReference type="Proteomes" id="UP000295726"/>
    </source>
</evidence>
<name>A0A4R3KG63_9FIRM</name>
<dbReference type="Gene3D" id="2.70.98.10">
    <property type="match status" value="1"/>
</dbReference>
<dbReference type="CDD" id="cd09023">
    <property type="entry name" value="Aldose_epim_Ec_c4013"/>
    <property type="match status" value="1"/>
</dbReference>
<protein>
    <submittedName>
        <fullName evidence="1">Uncharacterized protein DUF4432</fullName>
    </submittedName>
</protein>
<comment type="caution">
    <text evidence="1">The sequence shown here is derived from an EMBL/GenBank/DDBJ whole genome shotgun (WGS) entry which is preliminary data.</text>
</comment>
<keyword evidence="2" id="KW-1185">Reference proteome</keyword>
<dbReference type="AlphaFoldDB" id="A0A4R3KG63"/>
<dbReference type="Proteomes" id="UP000295726">
    <property type="component" value="Unassembled WGS sequence"/>
</dbReference>
<evidence type="ECO:0000313" key="1">
    <source>
        <dbReference type="EMBL" id="TCS81641.1"/>
    </source>
</evidence>